<reference evidence="1" key="2">
    <citation type="submission" date="2014-06" db="EMBL/GenBank/DDBJ databases">
        <authorList>
            <person name="Hu T."/>
            <person name="Eisen M.B."/>
            <person name="Thornton K.R."/>
            <person name="Andolfatto P."/>
        </authorList>
    </citation>
    <scope>NUCLEOTIDE SEQUENCE</scope>
    <source>
        <strain evidence="1">W501</strain>
    </source>
</reference>
<reference evidence="1" key="1">
    <citation type="journal article" date="2013" name="Genome Res.">
        <title>A second-generation assembly of the Drosophila simulans genome provides new insights into patterns of lineage-specific divergence.</title>
        <authorList>
            <person name="Hu T.T."/>
            <person name="Eisen M.B."/>
            <person name="Thornton K.R."/>
            <person name="Andolfatto P."/>
        </authorList>
    </citation>
    <scope>NUCLEOTIDE SEQUENCE [LARGE SCALE GENOMIC DNA]</scope>
    <source>
        <strain evidence="1">W501</strain>
    </source>
</reference>
<dbReference type="Gene3D" id="3.40.630.30">
    <property type="match status" value="1"/>
</dbReference>
<dbReference type="OrthoDB" id="8030025at2759"/>
<accession>A0A0J9QX08</accession>
<dbReference type="AlphaFoldDB" id="A0A0J9QX08"/>
<dbReference type="Bgee" id="FBgn0269788">
    <property type="expression patterns" value="Expressed in male reproductive system and 2 other cell types or tissues"/>
</dbReference>
<name>A0A0J9QX08_DROSI</name>
<reference evidence="1" key="3">
    <citation type="submission" date="2015-04" db="EMBL/GenBank/DDBJ databases">
        <authorList>
            <consortium name="FlyBase"/>
        </authorList>
    </citation>
    <scope>NUCLEOTIDE SEQUENCE</scope>
    <source>
        <strain evidence="1">W501</strain>
    </source>
</reference>
<protein>
    <submittedName>
        <fullName evidence="1">Uncharacterized protein, isoform A</fullName>
    </submittedName>
</protein>
<proteinExistence type="predicted"/>
<gene>
    <name evidence="1" type="primary">Dsim\GD28498</name>
    <name evidence="1" type="ORF">Dsimw501_GD28498</name>
</gene>
<dbReference type="FunFam" id="3.40.630.30:FF:000316">
    <property type="entry name" value="Uncharacterized protein, isoform A"/>
    <property type="match status" value="1"/>
</dbReference>
<sequence>MEDVRTLRFDIQWDVFEGMQIVDINSKYYDMVIEFMWSNSFLKSLVYESLGLFDLPDMKETYSWYVRHILRNECSVMMISEDETQIRAVGLLEWMTEEWHSWVFFPSSLPRNLFQQIIMMKKELIDATKANMGISTYDALFVHEIAFPDELYFNRDFLSTIFDVFGFVAQHMHMPRVSFIALSSVDQEAASLIDYDEIGRTIYSIYKVGNTRPFDILRELDEMYALLFELAVSPVLKYIEMPGFEEFHEALEARLAKEAAEKRHDDDI</sequence>
<dbReference type="KEGG" id="dsi:Dsimw501_GD28498"/>
<evidence type="ECO:0000313" key="1">
    <source>
        <dbReference type="EMBL" id="KMY88632.1"/>
    </source>
</evidence>
<dbReference type="EMBL" id="CM002910">
    <property type="protein sequence ID" value="KMY88632.1"/>
    <property type="molecule type" value="Genomic_DNA"/>
</dbReference>
<organism evidence="1">
    <name type="scientific">Drosophila simulans</name>
    <name type="common">Fruit fly</name>
    <dbReference type="NCBI Taxonomy" id="7240"/>
    <lineage>
        <taxon>Eukaryota</taxon>
        <taxon>Metazoa</taxon>
        <taxon>Ecdysozoa</taxon>
        <taxon>Arthropoda</taxon>
        <taxon>Hexapoda</taxon>
        <taxon>Insecta</taxon>
        <taxon>Pterygota</taxon>
        <taxon>Neoptera</taxon>
        <taxon>Endopterygota</taxon>
        <taxon>Diptera</taxon>
        <taxon>Brachycera</taxon>
        <taxon>Muscomorpha</taxon>
        <taxon>Ephydroidea</taxon>
        <taxon>Drosophilidae</taxon>
        <taxon>Drosophila</taxon>
        <taxon>Sophophora</taxon>
    </lineage>
</organism>
<dbReference type="Proteomes" id="UP000035880">
    <property type="component" value="Chromosome 2L"/>
</dbReference>